<sequence length="88" mass="9433">MAKTETARAVRMETLAAAVDFDALPFDAEAAARYGTLVALTVAAKRDPRPRRLDLMIAAVASVHGLPLYTHNTGEFIGLEDLVVVVPI</sequence>
<proteinExistence type="predicted"/>
<dbReference type="EMBL" id="JACHIN010000001">
    <property type="protein sequence ID" value="MBB5074636.1"/>
    <property type="molecule type" value="Genomic_DNA"/>
</dbReference>
<comment type="caution">
    <text evidence="1">The sequence shown here is derived from an EMBL/GenBank/DDBJ whole genome shotgun (WGS) entry which is preliminary data.</text>
</comment>
<name>A0A7W8ECU4_9ACTN</name>
<dbReference type="SUPFAM" id="SSF88723">
    <property type="entry name" value="PIN domain-like"/>
    <property type="match status" value="1"/>
</dbReference>
<dbReference type="InterPro" id="IPR029060">
    <property type="entry name" value="PIN-like_dom_sf"/>
</dbReference>
<reference evidence="1 2" key="1">
    <citation type="submission" date="2020-08" db="EMBL/GenBank/DDBJ databases">
        <title>Genomic Encyclopedia of Type Strains, Phase IV (KMG-IV): sequencing the most valuable type-strain genomes for metagenomic binning, comparative biology and taxonomic classification.</title>
        <authorList>
            <person name="Goeker M."/>
        </authorList>
    </citation>
    <scope>NUCLEOTIDE SEQUENCE [LARGE SCALE GENOMIC DNA]</scope>
    <source>
        <strain evidence="1 2">DSM 45385</strain>
    </source>
</reference>
<evidence type="ECO:0000313" key="1">
    <source>
        <dbReference type="EMBL" id="MBB5074636.1"/>
    </source>
</evidence>
<accession>A0A7W8ECU4</accession>
<keyword evidence="2" id="KW-1185">Reference proteome</keyword>
<organism evidence="1 2">
    <name type="scientific">Nonomuraea endophytica</name>
    <dbReference type="NCBI Taxonomy" id="714136"/>
    <lineage>
        <taxon>Bacteria</taxon>
        <taxon>Bacillati</taxon>
        <taxon>Actinomycetota</taxon>
        <taxon>Actinomycetes</taxon>
        <taxon>Streptosporangiales</taxon>
        <taxon>Streptosporangiaceae</taxon>
        <taxon>Nonomuraea</taxon>
    </lineage>
</organism>
<dbReference type="Gene3D" id="3.40.50.1010">
    <property type="entry name" value="5'-nuclease"/>
    <property type="match status" value="1"/>
</dbReference>
<gene>
    <name evidence="1" type="ORF">HNR40_000082</name>
</gene>
<protein>
    <submittedName>
        <fullName evidence="1">Putative nucleic acid-binding protein</fullName>
    </submittedName>
</protein>
<dbReference type="Proteomes" id="UP000568380">
    <property type="component" value="Unassembled WGS sequence"/>
</dbReference>
<dbReference type="RefSeq" id="WP_246508267.1">
    <property type="nucleotide sequence ID" value="NZ_JACHIN010000001.1"/>
</dbReference>
<evidence type="ECO:0000313" key="2">
    <source>
        <dbReference type="Proteomes" id="UP000568380"/>
    </source>
</evidence>
<dbReference type="AlphaFoldDB" id="A0A7W8ECU4"/>